<proteinExistence type="predicted"/>
<gene>
    <name evidence="2" type="ORF">AUC69_03270</name>
</gene>
<dbReference type="RefSeq" id="WP_069442778.1">
    <property type="nucleotide sequence ID" value="NZ_LPWF01000035.1"/>
</dbReference>
<dbReference type="PANTHER" id="PTHR40076:SF1">
    <property type="entry name" value="MEMBRANE PROTEIN"/>
    <property type="match status" value="1"/>
</dbReference>
<evidence type="ECO:0000313" key="3">
    <source>
        <dbReference type="Proteomes" id="UP000094472"/>
    </source>
</evidence>
<feature type="transmembrane region" description="Helical" evidence="1">
    <location>
        <begin position="163"/>
        <end position="189"/>
    </location>
</feature>
<keyword evidence="1" id="KW-0472">Membrane</keyword>
<evidence type="ECO:0000313" key="2">
    <source>
        <dbReference type="EMBL" id="ODR94839.1"/>
    </source>
</evidence>
<keyword evidence="1" id="KW-1133">Transmembrane helix</keyword>
<protein>
    <recommendedName>
        <fullName evidence="4">Glycerophosphoryl diester phosphodiesterase membrane domain-containing protein</fullName>
    </recommendedName>
</protein>
<dbReference type="EMBL" id="LPWF01000035">
    <property type="protein sequence ID" value="ODR94839.1"/>
    <property type="molecule type" value="Genomic_DNA"/>
</dbReference>
<dbReference type="Proteomes" id="UP000094472">
    <property type="component" value="Unassembled WGS sequence"/>
</dbReference>
<accession>A0A1E3VMU0</accession>
<feature type="transmembrane region" description="Helical" evidence="1">
    <location>
        <begin position="56"/>
        <end position="79"/>
    </location>
</feature>
<feature type="transmembrane region" description="Helical" evidence="1">
    <location>
        <begin position="21"/>
        <end position="44"/>
    </location>
</feature>
<comment type="caution">
    <text evidence="2">The sequence shown here is derived from an EMBL/GenBank/DDBJ whole genome shotgun (WGS) entry which is preliminary data.</text>
</comment>
<feature type="transmembrane region" description="Helical" evidence="1">
    <location>
        <begin position="125"/>
        <end position="143"/>
    </location>
</feature>
<keyword evidence="3" id="KW-1185">Reference proteome</keyword>
<dbReference type="AlphaFoldDB" id="A0A1E3VMU0"/>
<keyword evidence="1" id="KW-0812">Transmembrane</keyword>
<name>A0A1E3VMU0_9HYPH</name>
<dbReference type="PANTHER" id="PTHR40076">
    <property type="entry name" value="MEMBRANE PROTEIN-RELATED"/>
    <property type="match status" value="1"/>
</dbReference>
<reference evidence="2 3" key="1">
    <citation type="journal article" date="2016" name="Environ. Microbiol.">
        <title>New Methyloceanibacter diversity from North Sea sediments includes methanotroph containing solely the soluble methane monooxygenase.</title>
        <authorList>
            <person name="Vekeman B."/>
            <person name="Kerckhof F.M."/>
            <person name="Cremers G."/>
            <person name="de Vos P."/>
            <person name="Vandamme P."/>
            <person name="Boon N."/>
            <person name="Op den Camp H.J."/>
            <person name="Heylen K."/>
        </authorList>
    </citation>
    <scope>NUCLEOTIDE SEQUENCE [LARGE SCALE GENOMIC DNA]</scope>
    <source>
        <strain evidence="2 3">R-67175</strain>
    </source>
</reference>
<organism evidence="2 3">
    <name type="scientific">Methyloceanibacter superfactus</name>
    <dbReference type="NCBI Taxonomy" id="1774969"/>
    <lineage>
        <taxon>Bacteria</taxon>
        <taxon>Pseudomonadati</taxon>
        <taxon>Pseudomonadota</taxon>
        <taxon>Alphaproteobacteria</taxon>
        <taxon>Hyphomicrobiales</taxon>
        <taxon>Hyphomicrobiaceae</taxon>
        <taxon>Methyloceanibacter</taxon>
    </lineage>
</organism>
<dbReference type="InterPro" id="IPR010380">
    <property type="entry name" value="DUF975"/>
</dbReference>
<evidence type="ECO:0000256" key="1">
    <source>
        <dbReference type="SAM" id="Phobius"/>
    </source>
</evidence>
<evidence type="ECO:0008006" key="4">
    <source>
        <dbReference type="Google" id="ProtNLM"/>
    </source>
</evidence>
<dbReference type="OrthoDB" id="1122780at2"/>
<sequence>MEFTVGSAVRYGWETFKKRPWFFVGSSVVIFVAYMIVGGITSGIDSVLGATPEEPSLIGGLVNFALSTLIGMGVVAFYLAAHDNPETVELSALWHPQPFWKFLAASILVGLAVGIGFVLLIVPGLIAAVLFMFTTFIVIDRGLGPIEAMKESMRIGSGYRWTLLGLIAVLMLIVIAGLLALFVGVLVAMPVSTLAFVHAYRVLSRRAGAAPVAPDARLAA</sequence>
<dbReference type="STRING" id="1774969.AUC69_03270"/>
<feature type="transmembrane region" description="Helical" evidence="1">
    <location>
        <begin position="99"/>
        <end position="119"/>
    </location>
</feature>